<name>V9Q4H2_LOCMI</name>
<keyword evidence="8" id="KW-1000">Mitochondrion outer membrane</keyword>
<comment type="similarity">
    <text evidence="4">Belongs to the MAPEG family.</text>
</comment>
<evidence type="ECO:0000256" key="13">
    <source>
        <dbReference type="ARBA" id="ARBA00023136"/>
    </source>
</evidence>
<keyword evidence="12" id="KW-0496">Mitochondrion</keyword>
<dbReference type="PANTHER" id="PTHR10689">
    <property type="entry name" value="MICROSOMAL GLUTATHIONE S-TRANSFERASE 1"/>
    <property type="match status" value="1"/>
</dbReference>
<comment type="function">
    <text evidence="1">Conjugation of reduced glutathione to a wide number of exogenous and endogenous hydrophobic electrophiles.</text>
</comment>
<evidence type="ECO:0000256" key="3">
    <source>
        <dbReference type="ARBA" id="ARBA00004477"/>
    </source>
</evidence>
<organism evidence="18">
    <name type="scientific">Locusta migratoria</name>
    <name type="common">Migratory locust</name>
    <dbReference type="NCBI Taxonomy" id="7004"/>
    <lineage>
        <taxon>Eukaryota</taxon>
        <taxon>Metazoa</taxon>
        <taxon>Ecdysozoa</taxon>
        <taxon>Arthropoda</taxon>
        <taxon>Hexapoda</taxon>
        <taxon>Insecta</taxon>
        <taxon>Pterygota</taxon>
        <taxon>Neoptera</taxon>
        <taxon>Polyneoptera</taxon>
        <taxon>Orthoptera</taxon>
        <taxon>Caelifera</taxon>
        <taxon>Acrididea</taxon>
        <taxon>Acridomorpha</taxon>
        <taxon>Acridoidea</taxon>
        <taxon>Acrididae</taxon>
        <taxon>Oedipodinae</taxon>
        <taxon>Locusta</taxon>
    </lineage>
</organism>
<comment type="catalytic activity">
    <reaction evidence="16">
        <text>RX + glutathione = an S-substituted glutathione + a halide anion + H(+)</text>
        <dbReference type="Rhea" id="RHEA:16437"/>
        <dbReference type="ChEBI" id="CHEBI:15378"/>
        <dbReference type="ChEBI" id="CHEBI:16042"/>
        <dbReference type="ChEBI" id="CHEBI:17792"/>
        <dbReference type="ChEBI" id="CHEBI:57925"/>
        <dbReference type="ChEBI" id="CHEBI:90779"/>
        <dbReference type="EC" id="2.5.1.18"/>
    </reaction>
    <physiologicalReaction direction="left-to-right" evidence="16">
        <dbReference type="Rhea" id="RHEA:16438"/>
    </physiologicalReaction>
</comment>
<comment type="subunit">
    <text evidence="14">Homotrimer; The trimer binds only one molecule of glutathione.</text>
</comment>
<reference evidence="18" key="1">
    <citation type="submission" date="2013-09" db="EMBL/GenBank/DDBJ databases">
        <title>Molecular characterization and functional divergence of glutathione S-transferase from Locusta migratoria.</title>
        <authorList>
            <person name="Zhang X.Y."/>
        </authorList>
    </citation>
    <scope>NUCLEOTIDE SEQUENCE</scope>
</reference>
<evidence type="ECO:0000256" key="1">
    <source>
        <dbReference type="ARBA" id="ARBA00003701"/>
    </source>
</evidence>
<keyword evidence="6 18" id="KW-0808">Transferase</keyword>
<protein>
    <recommendedName>
        <fullName evidence="15">Microsomal glutathione S-transferase 1</fullName>
        <ecNumber evidence="5">2.5.1.18</ecNumber>
    </recommendedName>
</protein>
<evidence type="ECO:0000256" key="17">
    <source>
        <dbReference type="SAM" id="Phobius"/>
    </source>
</evidence>
<keyword evidence="10 17" id="KW-1133">Transmembrane helix</keyword>
<evidence type="ECO:0000256" key="6">
    <source>
        <dbReference type="ARBA" id="ARBA00022679"/>
    </source>
</evidence>
<dbReference type="GO" id="GO:0005789">
    <property type="term" value="C:endoplasmic reticulum membrane"/>
    <property type="evidence" value="ECO:0007669"/>
    <property type="project" value="UniProtKB-SubCell"/>
</dbReference>
<dbReference type="GO" id="GO:0005741">
    <property type="term" value="C:mitochondrial outer membrane"/>
    <property type="evidence" value="ECO:0007669"/>
    <property type="project" value="UniProtKB-SubCell"/>
</dbReference>
<evidence type="ECO:0000256" key="15">
    <source>
        <dbReference type="ARBA" id="ARBA00039397"/>
    </source>
</evidence>
<evidence type="ECO:0000256" key="16">
    <source>
        <dbReference type="ARBA" id="ARBA00049385"/>
    </source>
</evidence>
<proteinExistence type="evidence at transcript level"/>
<keyword evidence="11" id="KW-0007">Acetylation</keyword>
<sequence>MAAAELLLTTSNPVFKAYLLHVAVLGLKMLLMSPLTARQRFKNKIFASPEDTVSMKGAKVKYDHPDIERVRRGHLNDLENITVFFIVALAYLLTNPSPGLAINLFRAYTIARIGHTIVYCVIPLPQPSRFLFWIVGWGITVFMTGSVILKFM</sequence>
<comment type="subcellular location">
    <subcellularLocation>
        <location evidence="3">Endoplasmic reticulum membrane</location>
        <topology evidence="3">Multi-pass membrane protein</topology>
    </subcellularLocation>
    <subcellularLocation>
        <location evidence="2">Mitochondrion outer membrane</location>
    </subcellularLocation>
</comment>
<feature type="transmembrane region" description="Helical" evidence="17">
    <location>
        <begin position="130"/>
        <end position="149"/>
    </location>
</feature>
<evidence type="ECO:0000256" key="9">
    <source>
        <dbReference type="ARBA" id="ARBA00022824"/>
    </source>
</evidence>
<evidence type="ECO:0000256" key="2">
    <source>
        <dbReference type="ARBA" id="ARBA00004294"/>
    </source>
</evidence>
<feature type="transmembrane region" description="Helical" evidence="17">
    <location>
        <begin position="78"/>
        <end position="94"/>
    </location>
</feature>
<dbReference type="InterPro" id="IPR040162">
    <property type="entry name" value="MGST1-like"/>
</dbReference>
<dbReference type="GO" id="GO:0004364">
    <property type="term" value="F:glutathione transferase activity"/>
    <property type="evidence" value="ECO:0007669"/>
    <property type="project" value="UniProtKB-EC"/>
</dbReference>
<evidence type="ECO:0000256" key="12">
    <source>
        <dbReference type="ARBA" id="ARBA00023128"/>
    </source>
</evidence>
<dbReference type="PANTHER" id="PTHR10689:SF6">
    <property type="entry name" value="MICROSOMAL GLUTATHIONE S-TRANSFERASE 1"/>
    <property type="match status" value="1"/>
</dbReference>
<dbReference type="EMBL" id="KF680489">
    <property type="protein sequence ID" value="AHC08051.1"/>
    <property type="molecule type" value="mRNA"/>
</dbReference>
<dbReference type="Pfam" id="PF01124">
    <property type="entry name" value="MAPEG"/>
    <property type="match status" value="1"/>
</dbReference>
<dbReference type="FunFam" id="1.20.120.550:FF:000002">
    <property type="entry name" value="Microsomal glutathione S-transferase 1"/>
    <property type="match status" value="1"/>
</dbReference>
<evidence type="ECO:0000256" key="4">
    <source>
        <dbReference type="ARBA" id="ARBA00010459"/>
    </source>
</evidence>
<evidence type="ECO:0000313" key="18">
    <source>
        <dbReference type="EMBL" id="AHC08051.1"/>
    </source>
</evidence>
<gene>
    <name evidence="18" type="primary">MAPEG1</name>
</gene>
<evidence type="ECO:0000256" key="5">
    <source>
        <dbReference type="ARBA" id="ARBA00012452"/>
    </source>
</evidence>
<evidence type="ECO:0000256" key="7">
    <source>
        <dbReference type="ARBA" id="ARBA00022692"/>
    </source>
</evidence>
<evidence type="ECO:0000256" key="10">
    <source>
        <dbReference type="ARBA" id="ARBA00022989"/>
    </source>
</evidence>
<evidence type="ECO:0000256" key="8">
    <source>
        <dbReference type="ARBA" id="ARBA00022787"/>
    </source>
</evidence>
<evidence type="ECO:0000256" key="14">
    <source>
        <dbReference type="ARBA" id="ARBA00038540"/>
    </source>
</evidence>
<keyword evidence="9" id="KW-0256">Endoplasmic reticulum</keyword>
<keyword evidence="7 17" id="KW-0812">Transmembrane</keyword>
<dbReference type="InterPro" id="IPR023352">
    <property type="entry name" value="MAPEG-like_dom_sf"/>
</dbReference>
<dbReference type="Gene3D" id="1.20.120.550">
    <property type="entry name" value="Membrane associated eicosanoid/glutathione metabolism-like domain"/>
    <property type="match status" value="1"/>
</dbReference>
<dbReference type="AlphaFoldDB" id="V9Q4H2"/>
<dbReference type="InterPro" id="IPR001129">
    <property type="entry name" value="Membr-assoc_MAPEG"/>
</dbReference>
<evidence type="ECO:0000256" key="11">
    <source>
        <dbReference type="ARBA" id="ARBA00022990"/>
    </source>
</evidence>
<keyword evidence="13 17" id="KW-0472">Membrane</keyword>
<feature type="transmembrane region" description="Helical" evidence="17">
    <location>
        <begin position="18"/>
        <end position="37"/>
    </location>
</feature>
<dbReference type="SUPFAM" id="SSF161084">
    <property type="entry name" value="MAPEG domain-like"/>
    <property type="match status" value="1"/>
</dbReference>
<dbReference type="EC" id="2.5.1.18" evidence="5"/>
<accession>V9Q4H2</accession>